<gene>
    <name evidence="2" type="ORF">EV384_3537</name>
</gene>
<dbReference type="EMBL" id="SHLD01000001">
    <property type="protein sequence ID" value="RZU75022.1"/>
    <property type="molecule type" value="Genomic_DNA"/>
</dbReference>
<dbReference type="OrthoDB" id="3298516at2"/>
<evidence type="ECO:0000313" key="3">
    <source>
        <dbReference type="Proteomes" id="UP000294114"/>
    </source>
</evidence>
<protein>
    <submittedName>
        <fullName evidence="2">Uncharacterized protein</fullName>
    </submittedName>
</protein>
<accession>A0A4Q8BB44</accession>
<comment type="caution">
    <text evidence="2">The sequence shown here is derived from an EMBL/GenBank/DDBJ whole genome shotgun (WGS) entry which is preliminary data.</text>
</comment>
<organism evidence="2 3">
    <name type="scientific">Micromonospora kangleipakensis</name>
    <dbReference type="NCBI Taxonomy" id="1077942"/>
    <lineage>
        <taxon>Bacteria</taxon>
        <taxon>Bacillati</taxon>
        <taxon>Actinomycetota</taxon>
        <taxon>Actinomycetes</taxon>
        <taxon>Micromonosporales</taxon>
        <taxon>Micromonosporaceae</taxon>
        <taxon>Micromonospora</taxon>
    </lineage>
</organism>
<evidence type="ECO:0000256" key="1">
    <source>
        <dbReference type="SAM" id="MobiDB-lite"/>
    </source>
</evidence>
<dbReference type="RefSeq" id="WP_130334722.1">
    <property type="nucleotide sequence ID" value="NZ_SHLD01000001.1"/>
</dbReference>
<reference evidence="2 3" key="1">
    <citation type="submission" date="2019-02" db="EMBL/GenBank/DDBJ databases">
        <title>Sequencing the genomes of 1000 actinobacteria strains.</title>
        <authorList>
            <person name="Klenk H.-P."/>
        </authorList>
    </citation>
    <scope>NUCLEOTIDE SEQUENCE [LARGE SCALE GENOMIC DNA]</scope>
    <source>
        <strain evidence="2 3">DSM 45612</strain>
    </source>
</reference>
<keyword evidence="3" id="KW-1185">Reference proteome</keyword>
<dbReference type="Proteomes" id="UP000294114">
    <property type="component" value="Unassembled WGS sequence"/>
</dbReference>
<feature type="region of interest" description="Disordered" evidence="1">
    <location>
        <begin position="62"/>
        <end position="82"/>
    </location>
</feature>
<sequence>MRYLTRSFALGALGRRKEVEQFIGPITVAGIPGVRWVSVWPWQQGYNVPVHDVQELDDEHYRDLDTFPPLDPEGEDDTSSGRLIGHVEDAAEALELAERATGASPHRWANHGVAGEDYADFVLTRRGQQQP</sequence>
<name>A0A4Q8BB44_9ACTN</name>
<evidence type="ECO:0000313" key="2">
    <source>
        <dbReference type="EMBL" id="RZU75022.1"/>
    </source>
</evidence>
<proteinExistence type="predicted"/>
<dbReference type="AlphaFoldDB" id="A0A4Q8BB44"/>